<dbReference type="Gene3D" id="3.60.110.10">
    <property type="entry name" value="Carbon-nitrogen hydrolase"/>
    <property type="match status" value="1"/>
</dbReference>
<keyword evidence="2 9" id="KW-0645">Protease</keyword>
<keyword evidence="4 9" id="KW-0378">Hydrolase</keyword>
<keyword evidence="6 9" id="KW-0224">Dipeptidase</keyword>
<feature type="binding site" evidence="9">
    <location>
        <position position="375"/>
    </location>
    <ligand>
        <name>Zn(2+)</name>
        <dbReference type="ChEBI" id="CHEBI:29105"/>
        <note>catalytic</note>
    </ligand>
</feature>
<evidence type="ECO:0000256" key="9">
    <source>
        <dbReference type="HAMAP-Rule" id="MF_01924"/>
    </source>
</evidence>
<dbReference type="CDD" id="cd14843">
    <property type="entry name" value="D-Ala-D-Ala_dipeptidase_like"/>
    <property type="match status" value="1"/>
</dbReference>
<feature type="site" description="Transition state stabilizer" evidence="9">
    <location>
        <position position="324"/>
    </location>
</feature>
<dbReference type="SUPFAM" id="SSF55166">
    <property type="entry name" value="Hedgehog/DD-peptidase"/>
    <property type="match status" value="1"/>
</dbReference>
<dbReference type="CDD" id="cd07197">
    <property type="entry name" value="nitrilase"/>
    <property type="match status" value="1"/>
</dbReference>
<dbReference type="PROSITE" id="PS50263">
    <property type="entry name" value="CN_HYDROLASE"/>
    <property type="match status" value="1"/>
</dbReference>
<evidence type="ECO:0000256" key="5">
    <source>
        <dbReference type="ARBA" id="ARBA00022833"/>
    </source>
</evidence>
<dbReference type="InterPro" id="IPR036526">
    <property type="entry name" value="C-N_Hydrolase_sf"/>
</dbReference>
<dbReference type="Pfam" id="PF01427">
    <property type="entry name" value="Peptidase_M15"/>
    <property type="match status" value="1"/>
</dbReference>
<dbReference type="GO" id="GO:0008237">
    <property type="term" value="F:metallopeptidase activity"/>
    <property type="evidence" value="ECO:0007669"/>
    <property type="project" value="UniProtKB-KW"/>
</dbReference>
<dbReference type="GO" id="GO:0071555">
    <property type="term" value="P:cell wall organization"/>
    <property type="evidence" value="ECO:0007669"/>
    <property type="project" value="UniProtKB-KW"/>
</dbReference>
<dbReference type="GO" id="GO:0006508">
    <property type="term" value="P:proteolysis"/>
    <property type="evidence" value="ECO:0007669"/>
    <property type="project" value="UniProtKB-KW"/>
</dbReference>
<feature type="active site" description="Proton donor/acceptor" evidence="9">
    <location>
        <position position="436"/>
    </location>
</feature>
<evidence type="ECO:0000313" key="13">
    <source>
        <dbReference type="Proteomes" id="UP000288351"/>
    </source>
</evidence>
<comment type="cofactor">
    <cofactor evidence="9">
        <name>Zn(2+)</name>
        <dbReference type="ChEBI" id="CHEBI:29105"/>
    </cofactor>
    <text evidence="9">Binds 1 zinc ion per subunit.</text>
</comment>
<evidence type="ECO:0000256" key="3">
    <source>
        <dbReference type="ARBA" id="ARBA00022723"/>
    </source>
</evidence>
<comment type="catalytic activity">
    <reaction evidence="1 9">
        <text>D-alanyl-D-alanine + H2O = 2 D-alanine</text>
        <dbReference type="Rhea" id="RHEA:20661"/>
        <dbReference type="ChEBI" id="CHEBI:15377"/>
        <dbReference type="ChEBI" id="CHEBI:57416"/>
        <dbReference type="ChEBI" id="CHEBI:57822"/>
        <dbReference type="EC" id="3.4.13.22"/>
    </reaction>
</comment>
<dbReference type="HAMAP" id="MF_01924">
    <property type="entry name" value="A_A_dipeptidase"/>
    <property type="match status" value="1"/>
</dbReference>
<feature type="region of interest" description="Disordered" evidence="10">
    <location>
        <begin position="470"/>
        <end position="491"/>
    </location>
</feature>
<evidence type="ECO:0000256" key="7">
    <source>
        <dbReference type="ARBA" id="ARBA00023049"/>
    </source>
</evidence>
<dbReference type="PANTHER" id="PTHR43126:SF2">
    <property type="entry name" value="D-ALANYL-D-ALANINE DIPEPTIDASE"/>
    <property type="match status" value="1"/>
</dbReference>
<evidence type="ECO:0000313" key="12">
    <source>
        <dbReference type="EMBL" id="GCB91043.1"/>
    </source>
</evidence>
<evidence type="ECO:0000256" key="1">
    <source>
        <dbReference type="ARBA" id="ARBA00001362"/>
    </source>
</evidence>
<dbReference type="RefSeq" id="WP_016572264.1">
    <property type="nucleotide sequence ID" value="NZ_BHXC01000006.1"/>
</dbReference>
<dbReference type="Proteomes" id="UP000288351">
    <property type="component" value="Unassembled WGS sequence"/>
</dbReference>
<protein>
    <recommendedName>
        <fullName evidence="9">D-alanyl-D-alanine dipeptidase</fullName>
        <shortName evidence="9">D-Ala-D-Ala dipeptidase</shortName>
        <ecNumber evidence="9">3.4.13.22</ecNumber>
    </recommendedName>
</protein>
<keyword evidence="3 9" id="KW-0479">Metal-binding</keyword>
<evidence type="ECO:0000256" key="6">
    <source>
        <dbReference type="ARBA" id="ARBA00022997"/>
    </source>
</evidence>
<name>A0A401R093_STRNR</name>
<proteinExistence type="inferred from homology"/>
<dbReference type="GO" id="GO:0160237">
    <property type="term" value="F:D-Ala-D-Ala dipeptidase activity"/>
    <property type="evidence" value="ECO:0007669"/>
    <property type="project" value="UniProtKB-EC"/>
</dbReference>
<evidence type="ECO:0000259" key="11">
    <source>
        <dbReference type="PROSITE" id="PS50263"/>
    </source>
</evidence>
<feature type="compositionally biased region" description="Low complexity" evidence="10">
    <location>
        <begin position="478"/>
        <end position="491"/>
    </location>
</feature>
<reference evidence="12 13" key="1">
    <citation type="journal article" date="2019" name="Microbiol. Resour. Announc.">
        <title>Draft Genome Sequence of the Most Traditional epsilon-Poly-l-Lysine Producer, Streptomyces albulus NBRC14147.</title>
        <authorList>
            <person name="Yamanaka K."/>
            <person name="Hamano Y."/>
        </authorList>
    </citation>
    <scope>NUCLEOTIDE SEQUENCE [LARGE SCALE GENOMIC DNA]</scope>
    <source>
        <strain evidence="12 13">NBRC 14147</strain>
    </source>
</reference>
<dbReference type="InterPro" id="IPR000755">
    <property type="entry name" value="A_A_dipeptidase"/>
</dbReference>
<organism evidence="12 13">
    <name type="scientific">Streptomyces noursei</name>
    <name type="common">Streptomyces albulus</name>
    <dbReference type="NCBI Taxonomy" id="1971"/>
    <lineage>
        <taxon>Bacteria</taxon>
        <taxon>Bacillati</taxon>
        <taxon>Actinomycetota</taxon>
        <taxon>Actinomycetes</taxon>
        <taxon>Kitasatosporales</taxon>
        <taxon>Streptomycetaceae</taxon>
        <taxon>Streptomyces</taxon>
    </lineage>
</organism>
<dbReference type="GO" id="GO:0008270">
    <property type="term" value="F:zinc ion binding"/>
    <property type="evidence" value="ECO:0007669"/>
    <property type="project" value="UniProtKB-UniRule"/>
</dbReference>
<comment type="function">
    <text evidence="9">Catalyzes hydrolysis of the D-alanyl-D-alanine dipeptide.</text>
</comment>
<comment type="similarity">
    <text evidence="9">Belongs to the peptidase M15D family.</text>
</comment>
<evidence type="ECO:0000256" key="10">
    <source>
        <dbReference type="SAM" id="MobiDB-lite"/>
    </source>
</evidence>
<evidence type="ECO:0000256" key="4">
    <source>
        <dbReference type="ARBA" id="ARBA00022801"/>
    </source>
</evidence>
<gene>
    <name evidence="12" type="ORF">SALB_03755</name>
</gene>
<dbReference type="EMBL" id="BHXC01000006">
    <property type="protein sequence ID" value="GCB91043.1"/>
    <property type="molecule type" value="Genomic_DNA"/>
</dbReference>
<feature type="binding site" evidence="9">
    <location>
        <position position="439"/>
    </location>
    <ligand>
        <name>Zn(2+)</name>
        <dbReference type="ChEBI" id="CHEBI:29105"/>
        <note>catalytic</note>
    </ligand>
</feature>
<comment type="caution">
    <text evidence="12">The sequence shown here is derived from an EMBL/GenBank/DDBJ whole genome shotgun (WGS) entry which is preliminary data.</text>
</comment>
<dbReference type="SUPFAM" id="SSF56317">
    <property type="entry name" value="Carbon-nitrogen hydrolase"/>
    <property type="match status" value="1"/>
</dbReference>
<sequence length="491" mass="50383">MIVAAAQFPSVPGDIAANAARMAGLVTEAGERGAGVVVFSELALTHYDLGPIAADPAALTVLPDDPRLAPVRAACRAAGVAAVVNAPGRSGADGAKPTIATFVYGPDGTLLTRYDKRHVAEGESAVFAPGTAHGRFTLGGIRFALATCFDNSFAEVPERAAADGCRVYLSSAFHGDGERVARYAELARTHGLHVVLANGIGVGSPGPGAGLSGCWLPSGERVAAASAGPDGEGAQLVLSDVRDAITLMADPAVAAVPVRECGEPLVDVRDAAPGLSVDGLKAGADGAAGDGAFAHLREGVLRRLLAAQEALPAGLRLQFVEGYRPPALQRRYFAQYADELRTAHHDWDAARIHRAASRYVSPPEIAPHSAGGAVDLTLVTADGDAVDMGTPINASPEESGGACYTSAPELTPAARANRRILSAALRGAGLVNYPTEWWHWSYGDRYWALATGAEHAPYGPRELGAEPAARCSDGVTHEGGAAAAHGAGAER</sequence>
<dbReference type="AlphaFoldDB" id="A0A401R093"/>
<keyword evidence="7 9" id="KW-0482">Metalloprotease</keyword>
<evidence type="ECO:0000256" key="8">
    <source>
        <dbReference type="ARBA" id="ARBA00023316"/>
    </source>
</evidence>
<accession>A0A401R093</accession>
<feature type="binding site" evidence="9">
    <location>
        <position position="368"/>
    </location>
    <ligand>
        <name>Zn(2+)</name>
        <dbReference type="ChEBI" id="CHEBI:29105"/>
        <note>catalytic</note>
    </ligand>
</feature>
<dbReference type="InterPro" id="IPR009045">
    <property type="entry name" value="Zn_M74/Hedgehog-like"/>
</dbReference>
<evidence type="ECO:0000256" key="2">
    <source>
        <dbReference type="ARBA" id="ARBA00022670"/>
    </source>
</evidence>
<dbReference type="InterPro" id="IPR003010">
    <property type="entry name" value="C-N_Hydrolase"/>
</dbReference>
<dbReference type="PANTHER" id="PTHR43126">
    <property type="entry name" value="D-ALANYL-D-ALANINE DIPEPTIDASE"/>
    <property type="match status" value="1"/>
</dbReference>
<dbReference type="Pfam" id="PF00795">
    <property type="entry name" value="CN_hydrolase"/>
    <property type="match status" value="1"/>
</dbReference>
<dbReference type="Gene3D" id="3.30.1380.10">
    <property type="match status" value="1"/>
</dbReference>
<dbReference type="EC" id="3.4.13.22" evidence="9"/>
<feature type="domain" description="CN hydrolase" evidence="11">
    <location>
        <begin position="1"/>
        <end position="243"/>
    </location>
</feature>
<keyword evidence="5 9" id="KW-0862">Zinc</keyword>
<keyword evidence="8" id="KW-0961">Cell wall biogenesis/degradation</keyword>